<keyword evidence="4" id="KW-1185">Reference proteome</keyword>
<dbReference type="KEGG" id="bmic:BMR1_02g00950"/>
<dbReference type="AlphaFoldDB" id="I7J9J5"/>
<keyword evidence="2" id="KW-0472">Membrane</keyword>
<organism evidence="3 4">
    <name type="scientific">Babesia microti (strain RI)</name>
    <dbReference type="NCBI Taxonomy" id="1133968"/>
    <lineage>
        <taxon>Eukaryota</taxon>
        <taxon>Sar</taxon>
        <taxon>Alveolata</taxon>
        <taxon>Apicomplexa</taxon>
        <taxon>Aconoidasida</taxon>
        <taxon>Piroplasmida</taxon>
        <taxon>Babesiidae</taxon>
        <taxon>Babesia</taxon>
    </lineage>
</organism>
<dbReference type="OrthoDB" id="360689at2759"/>
<accession>I7J9J5</accession>
<keyword evidence="2" id="KW-1133">Transmembrane helix</keyword>
<keyword evidence="3" id="KW-0689">Ribosomal protein</keyword>
<dbReference type="Gene3D" id="3.30.70.1730">
    <property type="match status" value="1"/>
</dbReference>
<evidence type="ECO:0000313" key="4">
    <source>
        <dbReference type="Proteomes" id="UP000002899"/>
    </source>
</evidence>
<dbReference type="SUPFAM" id="SSF160369">
    <property type="entry name" value="Ribosomal protein L10-like"/>
    <property type="match status" value="1"/>
</dbReference>
<dbReference type="PANTHER" id="PTHR11560">
    <property type="entry name" value="39S RIBOSOMAL PROTEIN L10, MITOCHONDRIAL"/>
    <property type="match status" value="1"/>
</dbReference>
<protein>
    <submittedName>
        <fullName evidence="3">50S ribosomal protein L10, putative</fullName>
    </submittedName>
</protein>
<keyword evidence="2" id="KW-0812">Transmembrane</keyword>
<keyword evidence="3" id="KW-0687">Ribonucleoprotein</keyword>
<dbReference type="Proteomes" id="UP000002899">
    <property type="component" value="Chromosome II"/>
</dbReference>
<feature type="transmembrane region" description="Helical" evidence="2">
    <location>
        <begin position="12"/>
        <end position="33"/>
    </location>
</feature>
<name>I7J9J5_BABMR</name>
<dbReference type="VEuPathDB" id="PiroplasmaDB:BMR1_02g00950"/>
<dbReference type="GeneID" id="24423978"/>
<comment type="similarity">
    <text evidence="1">Belongs to the universal ribosomal protein uL10 family.</text>
</comment>
<gene>
    <name evidence="3" type="ORF">BMR1_02g00950</name>
</gene>
<dbReference type="InterPro" id="IPR043141">
    <property type="entry name" value="Ribosomal_uL10-like_sf"/>
</dbReference>
<reference evidence="3 4" key="1">
    <citation type="journal article" date="2012" name="Nucleic Acids Res.">
        <title>Sequencing of the smallest Apicomplexan genome from the human pathogen Babesia microti.</title>
        <authorList>
            <person name="Cornillot E."/>
            <person name="Hadj-Kaddour K."/>
            <person name="Dassouli A."/>
            <person name="Noel B."/>
            <person name="Ranwez V."/>
            <person name="Vacherie B."/>
            <person name="Augagneur Y."/>
            <person name="Bres V."/>
            <person name="Duclos A."/>
            <person name="Randazzo S."/>
            <person name="Carcy B."/>
            <person name="Debierre-Grockiego F."/>
            <person name="Delbecq S."/>
            <person name="Moubri-Menage K."/>
            <person name="Shams-Eldin H."/>
            <person name="Usmani-Brown S."/>
            <person name="Bringaud F."/>
            <person name="Wincker P."/>
            <person name="Vivares C.P."/>
            <person name="Schwarz R.T."/>
            <person name="Schetters T.P."/>
            <person name="Krause P.J."/>
            <person name="Gorenflot A."/>
            <person name="Berry V."/>
            <person name="Barbe V."/>
            <person name="Ben Mamoun C."/>
        </authorList>
    </citation>
    <scope>NUCLEOTIDE SEQUENCE [LARGE SCALE GENOMIC DNA]</scope>
    <source>
        <strain evidence="3 4">RI</strain>
    </source>
</reference>
<dbReference type="GO" id="GO:0005840">
    <property type="term" value="C:ribosome"/>
    <property type="evidence" value="ECO:0007669"/>
    <property type="project" value="UniProtKB-KW"/>
</dbReference>
<evidence type="ECO:0000256" key="1">
    <source>
        <dbReference type="ARBA" id="ARBA00008889"/>
    </source>
</evidence>
<evidence type="ECO:0000256" key="2">
    <source>
        <dbReference type="SAM" id="Phobius"/>
    </source>
</evidence>
<dbReference type="EMBL" id="FO082872">
    <property type="protein sequence ID" value="CCF73354.1"/>
    <property type="molecule type" value="Genomic_DNA"/>
</dbReference>
<evidence type="ECO:0000313" key="3">
    <source>
        <dbReference type="EMBL" id="CCF73354.1"/>
    </source>
</evidence>
<reference evidence="3 4" key="3">
    <citation type="journal article" date="2016" name="Sci. Rep.">
        <title>Genome-wide diversity and gene expression profiling of Babesia microti isolates identify polymorphic genes that mediate host-pathogen interactions.</title>
        <authorList>
            <person name="Silva J.C."/>
            <person name="Cornillot E."/>
            <person name="McCracken C."/>
            <person name="Usmani-Brown S."/>
            <person name="Dwivedi A."/>
            <person name="Ifeonu O.O."/>
            <person name="Crabtree J."/>
            <person name="Gotia H.T."/>
            <person name="Virji A.Z."/>
            <person name="Reynes C."/>
            <person name="Colinge J."/>
            <person name="Kumar V."/>
            <person name="Lawres L."/>
            <person name="Pazzi J.E."/>
            <person name="Pablo J.V."/>
            <person name="Hung C."/>
            <person name="Brancato J."/>
            <person name="Kumari P."/>
            <person name="Orvis J."/>
            <person name="Tretina K."/>
            <person name="Chibucos M."/>
            <person name="Ott S."/>
            <person name="Sadzewicz L."/>
            <person name="Sengamalay N."/>
            <person name="Shetty A.C."/>
            <person name="Su Q."/>
            <person name="Tallon L."/>
            <person name="Fraser C.M."/>
            <person name="Frutos R."/>
            <person name="Molina D.M."/>
            <person name="Krause P.J."/>
            <person name="Ben Mamoun C."/>
        </authorList>
    </citation>
    <scope>NUCLEOTIDE SEQUENCE [LARGE SCALE GENOMIC DNA]</scope>
    <source>
        <strain evidence="3 4">RI</strain>
    </source>
</reference>
<dbReference type="InterPro" id="IPR047865">
    <property type="entry name" value="Ribosomal_uL10_bac_type"/>
</dbReference>
<reference evidence="3 4" key="2">
    <citation type="journal article" date="2013" name="PLoS ONE">
        <title>Whole genome mapping and re-organization of the nuclear and mitochondrial genomes of Babesia microti isolates.</title>
        <authorList>
            <person name="Cornillot E."/>
            <person name="Dassouli A."/>
            <person name="Garg A."/>
            <person name="Pachikara N."/>
            <person name="Randazzo S."/>
            <person name="Depoix D."/>
            <person name="Carcy B."/>
            <person name="Delbecq S."/>
            <person name="Frutos R."/>
            <person name="Silva J.C."/>
            <person name="Sutton R."/>
            <person name="Krause P.J."/>
            <person name="Mamoun C.B."/>
        </authorList>
    </citation>
    <scope>NUCLEOTIDE SEQUENCE [LARGE SCALE GENOMIC DNA]</scope>
    <source>
        <strain evidence="3 4">RI</strain>
    </source>
</reference>
<proteinExistence type="inferred from homology"/>
<sequence length="301" mass="34543">MLRILSNLTYITLQLAVSTSIIFVTNITLFTAVNNITVDAFRCHNCYKWNVFRVWIYTPEPLSKRFCTTRAGKTLIIQRTQELASKSSLIVQLRYDNFKEYHSNLLRNSLNNKFNTPQLTKLDPKSVDSSANANDASNISYTNDACHIANKGLGEKKLVLKTIKNTLFEIAMANAGYNVEKYSISLSNMFLFILDCNMVPQIMNFLFKFRNGNKFFRKNLTITNAWFSNIMLTPERVEQLRYLPQLKEAYCKISGVIRLIYANIPRAINNIPRRLSRALRLYRDTLNPSAVSDTNYIGGGE</sequence>
<dbReference type="RefSeq" id="XP_012647963.1">
    <property type="nucleotide sequence ID" value="XM_012792509.1"/>
</dbReference>